<dbReference type="Proteomes" id="UP001221142">
    <property type="component" value="Unassembled WGS sequence"/>
</dbReference>
<evidence type="ECO:0000256" key="2">
    <source>
        <dbReference type="ARBA" id="ARBA00022771"/>
    </source>
</evidence>
<sequence>MLVRRMIKPSPARWWLNAVLERGLLRALILITLRCNPRGWKLQHQVGYFLRLFLPAGLVYFHAVVAYGKALEDAQALLLGDVLKKNPLYGPCHWEEFFACADERLEVLTEYQSSSLQKACDNTECGLIRDSTSLRRCSGCQVFYYCSVECQRNDWEIGHRNACPNHHSVLLSERAALTFCERSFFRALIHDTYLKERPSICVQQIRVLSEYDSAMHIPLLTLFDYCRPLPTISVEPVDPDDAEAQEQLRELVDTESAEWQYILERARLGEGRYQLHAIRVVHGMQETWLKTRSWVVPLRTDGDAIFAGLRSLAQRMRQGSLVEEDLMGEIDLLLQAEAGIVVIH</sequence>
<evidence type="ECO:0000313" key="7">
    <source>
        <dbReference type="Proteomes" id="UP001221142"/>
    </source>
</evidence>
<dbReference type="GO" id="GO:0008270">
    <property type="term" value="F:zinc ion binding"/>
    <property type="evidence" value="ECO:0007669"/>
    <property type="project" value="UniProtKB-KW"/>
</dbReference>
<dbReference type="SUPFAM" id="SSF144232">
    <property type="entry name" value="HIT/MYND zinc finger-like"/>
    <property type="match status" value="1"/>
</dbReference>
<keyword evidence="7" id="KW-1185">Reference proteome</keyword>
<feature type="domain" description="MYND-type" evidence="5">
    <location>
        <begin position="122"/>
        <end position="163"/>
    </location>
</feature>
<accession>A0AAD7B932</accession>
<keyword evidence="1" id="KW-0479">Metal-binding</keyword>
<evidence type="ECO:0000259" key="5">
    <source>
        <dbReference type="PROSITE" id="PS50865"/>
    </source>
</evidence>
<dbReference type="Pfam" id="PF01753">
    <property type="entry name" value="zf-MYND"/>
    <property type="match status" value="1"/>
</dbReference>
<dbReference type="Gene3D" id="6.10.140.2220">
    <property type="match status" value="1"/>
</dbReference>
<evidence type="ECO:0000256" key="3">
    <source>
        <dbReference type="ARBA" id="ARBA00022833"/>
    </source>
</evidence>
<protein>
    <recommendedName>
        <fullName evidence="5">MYND-type domain-containing protein</fullName>
    </recommendedName>
</protein>
<evidence type="ECO:0000313" key="6">
    <source>
        <dbReference type="EMBL" id="KAJ7614178.1"/>
    </source>
</evidence>
<comment type="caution">
    <text evidence="6">The sequence shown here is derived from an EMBL/GenBank/DDBJ whole genome shotgun (WGS) entry which is preliminary data.</text>
</comment>
<gene>
    <name evidence="6" type="ORF">FB45DRAFT_938154</name>
</gene>
<reference evidence="6" key="1">
    <citation type="submission" date="2023-03" db="EMBL/GenBank/DDBJ databases">
        <title>Massive genome expansion in bonnet fungi (Mycena s.s.) driven by repeated elements and novel gene families across ecological guilds.</title>
        <authorList>
            <consortium name="Lawrence Berkeley National Laboratory"/>
            <person name="Harder C.B."/>
            <person name="Miyauchi S."/>
            <person name="Viragh M."/>
            <person name="Kuo A."/>
            <person name="Thoen E."/>
            <person name="Andreopoulos B."/>
            <person name="Lu D."/>
            <person name="Skrede I."/>
            <person name="Drula E."/>
            <person name="Henrissat B."/>
            <person name="Morin E."/>
            <person name="Kohler A."/>
            <person name="Barry K."/>
            <person name="LaButti K."/>
            <person name="Morin E."/>
            <person name="Salamov A."/>
            <person name="Lipzen A."/>
            <person name="Mereny Z."/>
            <person name="Hegedus B."/>
            <person name="Baldrian P."/>
            <person name="Stursova M."/>
            <person name="Weitz H."/>
            <person name="Taylor A."/>
            <person name="Grigoriev I.V."/>
            <person name="Nagy L.G."/>
            <person name="Martin F."/>
            <person name="Kauserud H."/>
        </authorList>
    </citation>
    <scope>NUCLEOTIDE SEQUENCE</scope>
    <source>
        <strain evidence="6">9284</strain>
    </source>
</reference>
<evidence type="ECO:0000256" key="1">
    <source>
        <dbReference type="ARBA" id="ARBA00022723"/>
    </source>
</evidence>
<dbReference type="AlphaFoldDB" id="A0AAD7B932"/>
<keyword evidence="2 4" id="KW-0863">Zinc-finger</keyword>
<organism evidence="6 7">
    <name type="scientific">Roridomyces roridus</name>
    <dbReference type="NCBI Taxonomy" id="1738132"/>
    <lineage>
        <taxon>Eukaryota</taxon>
        <taxon>Fungi</taxon>
        <taxon>Dikarya</taxon>
        <taxon>Basidiomycota</taxon>
        <taxon>Agaricomycotina</taxon>
        <taxon>Agaricomycetes</taxon>
        <taxon>Agaricomycetidae</taxon>
        <taxon>Agaricales</taxon>
        <taxon>Marasmiineae</taxon>
        <taxon>Mycenaceae</taxon>
        <taxon>Roridomyces</taxon>
    </lineage>
</organism>
<proteinExistence type="predicted"/>
<keyword evidence="3" id="KW-0862">Zinc</keyword>
<evidence type="ECO:0000256" key="4">
    <source>
        <dbReference type="PROSITE-ProRule" id="PRU00134"/>
    </source>
</evidence>
<dbReference type="InterPro" id="IPR002893">
    <property type="entry name" value="Znf_MYND"/>
</dbReference>
<name>A0AAD7B932_9AGAR</name>
<dbReference type="PROSITE" id="PS50865">
    <property type="entry name" value="ZF_MYND_2"/>
    <property type="match status" value="1"/>
</dbReference>
<dbReference type="EMBL" id="JARKIF010000027">
    <property type="protein sequence ID" value="KAJ7614178.1"/>
    <property type="molecule type" value="Genomic_DNA"/>
</dbReference>